<dbReference type="AlphaFoldDB" id="A0A517SFS7"/>
<dbReference type="InParanoid" id="A0A517SFS7"/>
<keyword evidence="3" id="KW-1185">Reference proteome</keyword>
<protein>
    <recommendedName>
        <fullName evidence="4">HEAT repeat domain-containing protein</fullName>
    </recommendedName>
</protein>
<reference evidence="2 3" key="1">
    <citation type="submission" date="2019-02" db="EMBL/GenBank/DDBJ databases">
        <title>Deep-cultivation of Planctomycetes and their phenomic and genomic characterization uncovers novel biology.</title>
        <authorList>
            <person name="Wiegand S."/>
            <person name="Jogler M."/>
            <person name="Boedeker C."/>
            <person name="Pinto D."/>
            <person name="Vollmers J."/>
            <person name="Rivas-Marin E."/>
            <person name="Kohn T."/>
            <person name="Peeters S.H."/>
            <person name="Heuer A."/>
            <person name="Rast P."/>
            <person name="Oberbeckmann S."/>
            <person name="Bunk B."/>
            <person name="Jeske O."/>
            <person name="Meyerdierks A."/>
            <person name="Storesund J.E."/>
            <person name="Kallscheuer N."/>
            <person name="Luecker S."/>
            <person name="Lage O.M."/>
            <person name="Pohl T."/>
            <person name="Merkel B.J."/>
            <person name="Hornburger P."/>
            <person name="Mueller R.-W."/>
            <person name="Bruemmer F."/>
            <person name="Labrenz M."/>
            <person name="Spormann A.M."/>
            <person name="Op den Camp H."/>
            <person name="Overmann J."/>
            <person name="Amann R."/>
            <person name="Jetten M.S.M."/>
            <person name="Mascher T."/>
            <person name="Medema M.H."/>
            <person name="Devos D.P."/>
            <person name="Kaster A.-K."/>
            <person name="Ovreas L."/>
            <person name="Rohde M."/>
            <person name="Galperin M.Y."/>
            <person name="Jogler C."/>
        </authorList>
    </citation>
    <scope>NUCLEOTIDE SEQUENCE [LARGE SCALE GENOMIC DNA]</scope>
    <source>
        <strain evidence="2 3">Pan44</strain>
    </source>
</reference>
<dbReference type="KEGG" id="ccos:Pan44_30190"/>
<evidence type="ECO:0008006" key="4">
    <source>
        <dbReference type="Google" id="ProtNLM"/>
    </source>
</evidence>
<name>A0A517SFS7_9PLAN</name>
<dbReference type="OrthoDB" id="260790at2"/>
<feature type="signal peptide" evidence="1">
    <location>
        <begin position="1"/>
        <end position="23"/>
    </location>
</feature>
<dbReference type="EMBL" id="CP036271">
    <property type="protein sequence ID" value="QDT54978.1"/>
    <property type="molecule type" value="Genomic_DNA"/>
</dbReference>
<keyword evidence="1" id="KW-0732">Signal</keyword>
<dbReference type="PROSITE" id="PS51257">
    <property type="entry name" value="PROKAR_LIPOPROTEIN"/>
    <property type="match status" value="1"/>
</dbReference>
<organism evidence="2 3">
    <name type="scientific">Caulifigura coniformis</name>
    <dbReference type="NCBI Taxonomy" id="2527983"/>
    <lineage>
        <taxon>Bacteria</taxon>
        <taxon>Pseudomonadati</taxon>
        <taxon>Planctomycetota</taxon>
        <taxon>Planctomycetia</taxon>
        <taxon>Planctomycetales</taxon>
        <taxon>Planctomycetaceae</taxon>
        <taxon>Caulifigura</taxon>
    </lineage>
</organism>
<sequence length="386" mass="43256" precursor="true">MLNRPVIVAVALACMTAVSAALACPFCDAPEPSLAEQLSQADAAVLVQWKSAEPANAEKQTFGSTTFTVANIVRQPGADYEKGSTITLDRYRPGKPGDLFLLMGTKIDGIEWGSPLEVTETSFTYITESPGREVPAMKRLPFFLKYLEHPDELISKDAFSEFAAAPYSDIEPIADQFSPAKLKEWISKKETNQTRIGFYGMMLGLCGSKEDAAFLKEEINRPTETYRLGLDGMMAGYVLLLGDDGITMLEEKLAQNTKQFSDTYAAMQTLRFMWQYAQNRVSKDRLRQAMRMLIERPEFADLAIKDLARWEDWTVMPKLMEIYESPSHGSSQTKRAVALFLITLSKKKVPEGDEALAKHVAEAKTHLEDLKGRDPKIVKDAEKYFF</sequence>
<evidence type="ECO:0000256" key="1">
    <source>
        <dbReference type="SAM" id="SignalP"/>
    </source>
</evidence>
<evidence type="ECO:0000313" key="3">
    <source>
        <dbReference type="Proteomes" id="UP000315700"/>
    </source>
</evidence>
<gene>
    <name evidence="2" type="ORF">Pan44_30190</name>
</gene>
<accession>A0A517SFS7</accession>
<evidence type="ECO:0000313" key="2">
    <source>
        <dbReference type="EMBL" id="QDT54978.1"/>
    </source>
</evidence>
<feature type="chain" id="PRO_5021766980" description="HEAT repeat domain-containing protein" evidence="1">
    <location>
        <begin position="24"/>
        <end position="386"/>
    </location>
</feature>
<dbReference type="Proteomes" id="UP000315700">
    <property type="component" value="Chromosome"/>
</dbReference>
<dbReference type="RefSeq" id="WP_145030784.1">
    <property type="nucleotide sequence ID" value="NZ_CP036271.1"/>
</dbReference>
<proteinExistence type="predicted"/>